<keyword evidence="2" id="KW-1185">Reference proteome</keyword>
<proteinExistence type="predicted"/>
<dbReference type="EMBL" id="CP021056">
    <property type="protein sequence ID" value="QXE24568.1"/>
    <property type="molecule type" value="Genomic_DNA"/>
</dbReference>
<protein>
    <submittedName>
        <fullName evidence="1">Uncharacterized protein</fullName>
    </submittedName>
</protein>
<evidence type="ECO:0000313" key="2">
    <source>
        <dbReference type="Proteomes" id="UP000683511"/>
    </source>
</evidence>
<evidence type="ECO:0000313" key="1">
    <source>
        <dbReference type="EMBL" id="QXE24568.1"/>
    </source>
</evidence>
<dbReference type="AlphaFoldDB" id="A0A975Y5T8"/>
<accession>A0A975Y5T8</accession>
<dbReference type="KEGG" id="rsin:B6N60_03273"/>
<dbReference type="Proteomes" id="UP000683511">
    <property type="component" value="Chromosome"/>
</dbReference>
<sequence>MFFGQDICTGQTLLNPNITARLSVLQSNDGFYQSG</sequence>
<reference evidence="1" key="1">
    <citation type="submission" date="2017-04" db="EMBL/GenBank/DDBJ databases">
        <title>Genome deletions in a multicellular cyanobacterial endosymbiont for morphological adaptation in marine diatoms.</title>
        <authorList>
            <person name="Wang Y."/>
            <person name="Gao H."/>
            <person name="Li R."/>
            <person name="Xu X."/>
        </authorList>
    </citation>
    <scope>NUCLEOTIDE SEQUENCE</scope>
    <source>
        <strain evidence="1">FACHB 800</strain>
    </source>
</reference>
<name>A0A975Y5T8_9NOST</name>
<gene>
    <name evidence="1" type="ORF">B6N60_03273</name>
</gene>
<organism evidence="1 2">
    <name type="scientific">Richelia sinica FACHB-800</name>
    <dbReference type="NCBI Taxonomy" id="1357546"/>
    <lineage>
        <taxon>Bacteria</taxon>
        <taxon>Bacillati</taxon>
        <taxon>Cyanobacteriota</taxon>
        <taxon>Cyanophyceae</taxon>
        <taxon>Nostocales</taxon>
        <taxon>Nostocaceae</taxon>
        <taxon>Richelia</taxon>
    </lineage>
</organism>